<dbReference type="Pfam" id="PF07728">
    <property type="entry name" value="AAA_5"/>
    <property type="match status" value="1"/>
</dbReference>
<dbReference type="InterPro" id="IPR027417">
    <property type="entry name" value="P-loop_NTPase"/>
</dbReference>
<name>A0ABQ0A9Q4_9GAMM</name>
<organism evidence="2 3">
    <name type="scientific">Sessilibacter corallicola</name>
    <dbReference type="NCBI Taxonomy" id="2904075"/>
    <lineage>
        <taxon>Bacteria</taxon>
        <taxon>Pseudomonadati</taxon>
        <taxon>Pseudomonadota</taxon>
        <taxon>Gammaproteobacteria</taxon>
        <taxon>Cellvibrionales</taxon>
        <taxon>Cellvibrionaceae</taxon>
        <taxon>Sessilibacter</taxon>
    </lineage>
</organism>
<dbReference type="PANTHER" id="PTHR42759:SF1">
    <property type="entry name" value="MAGNESIUM-CHELATASE SUBUNIT CHLD"/>
    <property type="match status" value="1"/>
</dbReference>
<proteinExistence type="predicted"/>
<dbReference type="InterPro" id="IPR050764">
    <property type="entry name" value="CbbQ/NirQ/NorQ/GpvN"/>
</dbReference>
<feature type="domain" description="AAA+ ATPase" evidence="1">
    <location>
        <begin position="47"/>
        <end position="227"/>
    </location>
</feature>
<gene>
    <name evidence="2" type="ORF">NBRC116591_21840</name>
</gene>
<keyword evidence="3" id="KW-1185">Reference proteome</keyword>
<accession>A0ABQ0A9Q4</accession>
<dbReference type="InterPro" id="IPR011704">
    <property type="entry name" value="ATPase_dyneun-rel_AAA"/>
</dbReference>
<evidence type="ECO:0000313" key="3">
    <source>
        <dbReference type="Proteomes" id="UP001465153"/>
    </source>
</evidence>
<evidence type="ECO:0000313" key="2">
    <source>
        <dbReference type="EMBL" id="GAA6168373.1"/>
    </source>
</evidence>
<protein>
    <submittedName>
        <fullName evidence="2">MoxR family ATPase</fullName>
    </submittedName>
</protein>
<evidence type="ECO:0000259" key="1">
    <source>
        <dbReference type="SMART" id="SM00382"/>
    </source>
</evidence>
<dbReference type="InterPro" id="IPR003593">
    <property type="entry name" value="AAA+_ATPase"/>
</dbReference>
<dbReference type="Proteomes" id="UP001465153">
    <property type="component" value="Unassembled WGS sequence"/>
</dbReference>
<dbReference type="PANTHER" id="PTHR42759">
    <property type="entry name" value="MOXR FAMILY PROTEIN"/>
    <property type="match status" value="1"/>
</dbReference>
<dbReference type="RefSeq" id="WP_353303060.1">
    <property type="nucleotide sequence ID" value="NZ_BAABWN010000006.1"/>
</dbReference>
<dbReference type="Gene3D" id="3.40.50.300">
    <property type="entry name" value="P-loop containing nucleotide triphosphate hydrolases"/>
    <property type="match status" value="1"/>
</dbReference>
<dbReference type="EMBL" id="BAABWN010000006">
    <property type="protein sequence ID" value="GAA6168373.1"/>
    <property type="molecule type" value="Genomic_DNA"/>
</dbReference>
<comment type="caution">
    <text evidence="2">The sequence shown here is derived from an EMBL/GenBank/DDBJ whole genome shotgun (WGS) entry which is preliminary data.</text>
</comment>
<reference evidence="2 3" key="1">
    <citation type="submission" date="2024-04" db="EMBL/GenBank/DDBJ databases">
        <title>Draft genome sequence of Sessilibacter corallicola NBRC 116591.</title>
        <authorList>
            <person name="Miyakawa T."/>
            <person name="Kusuya Y."/>
            <person name="Miura T."/>
        </authorList>
    </citation>
    <scope>NUCLEOTIDE SEQUENCE [LARGE SCALE GENOMIC DNA]</scope>
    <source>
        <strain evidence="2 3">KU-00831-HH</strain>
    </source>
</reference>
<dbReference type="SUPFAM" id="SSF52540">
    <property type="entry name" value="P-loop containing nucleoside triphosphate hydrolases"/>
    <property type="match status" value="1"/>
</dbReference>
<dbReference type="SMART" id="SM00382">
    <property type="entry name" value="AAA"/>
    <property type="match status" value="1"/>
</dbReference>
<sequence>MSEYQEASKTLFTQRSENISFHREDIEHGNYHLTDQHIGAIQAAFLSNRPLLVRGDPGLGKSQLAYAIASILDWGVVKAVVQYNTTVESLLYDVDHIERLHFANLQTQSKQNLSVNRFLKPGKIWQAIAPNSLDKLAAEVDGDIKPPHEKGGTVLLIDEIDKADSSLPNALLDVLDTGEISCPYTNFPIKASQEQHPYMVVVTSNEERLLPMAFIRRCAILDLTLDNKEQLIAIYNAHQFNDEKLAELSSDLVEQVADFIFKQRSHAKDYKPGTSEFLDTLRALSQFDKEERTVKLETLKQHLITKKQQRN</sequence>